<dbReference type="RefSeq" id="WP_368801660.1">
    <property type="nucleotide sequence ID" value="NZ_JAZHFV010000001.1"/>
</dbReference>
<proteinExistence type="predicted"/>
<dbReference type="Proteomes" id="UP001559025">
    <property type="component" value="Unassembled WGS sequence"/>
</dbReference>
<dbReference type="SUPFAM" id="SSF46689">
    <property type="entry name" value="Homeodomain-like"/>
    <property type="match status" value="1"/>
</dbReference>
<sequence>MHDYVEFLEQKLANARNDRKTVRTELQIEIATATLLRTKAYHSISVDMIAEQAKLAHGTFYRYFAGKREVVAKTLTDYFEFVRDARPPVPREASDLEAIEIGNRHYIYCFRQNVGLMRCHFHLKDEDEMIAQVGRLADRGMSERMIRRLRRSVQIDDDDLPELRLRTYCLISMVDELLLKIYGRTNPPLVEFADDPDMVASTVSRLWYAALYADAPSAGTSRVNAAEL</sequence>
<dbReference type="PANTHER" id="PTHR30055:SF234">
    <property type="entry name" value="HTH-TYPE TRANSCRIPTIONAL REGULATOR BETI"/>
    <property type="match status" value="1"/>
</dbReference>
<feature type="DNA-binding region" description="H-T-H motif" evidence="4">
    <location>
        <begin position="45"/>
        <end position="64"/>
    </location>
</feature>
<dbReference type="Gene3D" id="1.10.10.60">
    <property type="entry name" value="Homeodomain-like"/>
    <property type="match status" value="1"/>
</dbReference>
<evidence type="ECO:0000256" key="2">
    <source>
        <dbReference type="ARBA" id="ARBA00023125"/>
    </source>
</evidence>
<evidence type="ECO:0000256" key="1">
    <source>
        <dbReference type="ARBA" id="ARBA00023015"/>
    </source>
</evidence>
<dbReference type="PROSITE" id="PS50977">
    <property type="entry name" value="HTH_TETR_2"/>
    <property type="match status" value="1"/>
</dbReference>
<dbReference type="EMBL" id="JAZHFV010000001">
    <property type="protein sequence ID" value="MEX4006319.1"/>
    <property type="molecule type" value="Genomic_DNA"/>
</dbReference>
<dbReference type="InterPro" id="IPR050109">
    <property type="entry name" value="HTH-type_TetR-like_transc_reg"/>
</dbReference>
<dbReference type="PANTHER" id="PTHR30055">
    <property type="entry name" value="HTH-TYPE TRANSCRIPTIONAL REGULATOR RUTR"/>
    <property type="match status" value="1"/>
</dbReference>
<evidence type="ECO:0000256" key="4">
    <source>
        <dbReference type="PROSITE-ProRule" id="PRU00335"/>
    </source>
</evidence>
<dbReference type="Gene3D" id="1.10.357.10">
    <property type="entry name" value="Tetracycline Repressor, domain 2"/>
    <property type="match status" value="1"/>
</dbReference>
<evidence type="ECO:0000256" key="3">
    <source>
        <dbReference type="ARBA" id="ARBA00023163"/>
    </source>
</evidence>
<reference evidence="6 7" key="1">
    <citation type="submission" date="2024-01" db="EMBL/GenBank/DDBJ databases">
        <title>New evidence supports the origin of RcGTA from prophage.</title>
        <authorList>
            <person name="Xu Y."/>
            <person name="Liu B."/>
            <person name="Chen F."/>
        </authorList>
    </citation>
    <scope>NUCLEOTIDE SEQUENCE [LARGE SCALE GENOMIC DNA]</scope>
    <source>
        <strain evidence="6 7">CBW1107-2</strain>
    </source>
</reference>
<name>A0ABV3WNU0_9HYPH</name>
<keyword evidence="2 4" id="KW-0238">DNA-binding</keyword>
<organism evidence="6 7">
    <name type="scientific">Neoaquamicrobium sediminum</name>
    <dbReference type="NCBI Taxonomy" id="1849104"/>
    <lineage>
        <taxon>Bacteria</taxon>
        <taxon>Pseudomonadati</taxon>
        <taxon>Pseudomonadota</taxon>
        <taxon>Alphaproteobacteria</taxon>
        <taxon>Hyphomicrobiales</taxon>
        <taxon>Phyllobacteriaceae</taxon>
        <taxon>Neoaquamicrobium</taxon>
    </lineage>
</organism>
<keyword evidence="1" id="KW-0805">Transcription regulation</keyword>
<dbReference type="InterPro" id="IPR009057">
    <property type="entry name" value="Homeodomain-like_sf"/>
</dbReference>
<keyword evidence="3" id="KW-0804">Transcription</keyword>
<evidence type="ECO:0000313" key="7">
    <source>
        <dbReference type="Proteomes" id="UP001559025"/>
    </source>
</evidence>
<gene>
    <name evidence="6" type="ORF">V1479_03320</name>
</gene>
<evidence type="ECO:0000259" key="5">
    <source>
        <dbReference type="PROSITE" id="PS50977"/>
    </source>
</evidence>
<dbReference type="Pfam" id="PF00440">
    <property type="entry name" value="TetR_N"/>
    <property type="match status" value="1"/>
</dbReference>
<keyword evidence="7" id="KW-1185">Reference proteome</keyword>
<accession>A0ABV3WNU0</accession>
<feature type="domain" description="HTH tetR-type" evidence="5">
    <location>
        <begin position="22"/>
        <end position="82"/>
    </location>
</feature>
<comment type="caution">
    <text evidence="6">The sequence shown here is derived from an EMBL/GenBank/DDBJ whole genome shotgun (WGS) entry which is preliminary data.</text>
</comment>
<evidence type="ECO:0000313" key="6">
    <source>
        <dbReference type="EMBL" id="MEX4006319.1"/>
    </source>
</evidence>
<dbReference type="InterPro" id="IPR001647">
    <property type="entry name" value="HTH_TetR"/>
</dbReference>
<protein>
    <submittedName>
        <fullName evidence="6">TetR/AcrR family transcriptional regulator</fullName>
    </submittedName>
</protein>